<organism evidence="1 2">
    <name type="scientific">Chionoecetes opilio</name>
    <name type="common">Atlantic snow crab</name>
    <name type="synonym">Cancer opilio</name>
    <dbReference type="NCBI Taxonomy" id="41210"/>
    <lineage>
        <taxon>Eukaryota</taxon>
        <taxon>Metazoa</taxon>
        <taxon>Ecdysozoa</taxon>
        <taxon>Arthropoda</taxon>
        <taxon>Crustacea</taxon>
        <taxon>Multicrustacea</taxon>
        <taxon>Malacostraca</taxon>
        <taxon>Eumalacostraca</taxon>
        <taxon>Eucarida</taxon>
        <taxon>Decapoda</taxon>
        <taxon>Pleocyemata</taxon>
        <taxon>Brachyura</taxon>
        <taxon>Eubrachyura</taxon>
        <taxon>Majoidea</taxon>
        <taxon>Majidae</taxon>
        <taxon>Chionoecetes</taxon>
    </lineage>
</organism>
<sequence length="184" mass="19940">MFLSDLSSSQGLARSSKLAANGGMEQQRKHGQLVQDCGGARRTAPVHLLEASRATAQSPGWIVHVSCGKNQGLATVIPKLAPMRDGATKNMAKWSKIVAAQENGACDLLEPPEPPPRTIEHFLLQCPRFHSHRVVLQSQLLPLNVITCDLPTLLAAAGVHPSRQHVVIRLTCAFLRKTGQLPRL</sequence>
<comment type="caution">
    <text evidence="1">The sequence shown here is derived from an EMBL/GenBank/DDBJ whole genome shotgun (WGS) entry which is preliminary data.</text>
</comment>
<name>A0A8J4XRD4_CHIOP</name>
<protein>
    <submittedName>
        <fullName evidence="1">Uncharacterized protein</fullName>
    </submittedName>
</protein>
<keyword evidence="2" id="KW-1185">Reference proteome</keyword>
<gene>
    <name evidence="1" type="ORF">GWK47_016671</name>
</gene>
<proteinExistence type="predicted"/>
<dbReference type="Proteomes" id="UP000770661">
    <property type="component" value="Unassembled WGS sequence"/>
</dbReference>
<accession>A0A8J4XRD4</accession>
<evidence type="ECO:0000313" key="1">
    <source>
        <dbReference type="EMBL" id="KAG0713226.1"/>
    </source>
</evidence>
<dbReference type="AlphaFoldDB" id="A0A8J4XRD4"/>
<dbReference type="OrthoDB" id="79514at2759"/>
<reference evidence="1" key="1">
    <citation type="submission" date="2020-07" db="EMBL/GenBank/DDBJ databases">
        <title>The High-quality genome of the commercially important snow crab, Chionoecetes opilio.</title>
        <authorList>
            <person name="Jeong J.-H."/>
            <person name="Ryu S."/>
        </authorList>
    </citation>
    <scope>NUCLEOTIDE SEQUENCE</scope>
    <source>
        <strain evidence="1">MADBK_172401_WGS</strain>
        <tissue evidence="1">Digestive gland</tissue>
    </source>
</reference>
<evidence type="ECO:0000313" key="2">
    <source>
        <dbReference type="Proteomes" id="UP000770661"/>
    </source>
</evidence>
<dbReference type="EMBL" id="JACEEZ010021664">
    <property type="protein sequence ID" value="KAG0713226.1"/>
    <property type="molecule type" value="Genomic_DNA"/>
</dbReference>